<dbReference type="Proteomes" id="UP000199410">
    <property type="component" value="Unassembled WGS sequence"/>
</dbReference>
<evidence type="ECO:0000313" key="3">
    <source>
        <dbReference type="Proteomes" id="UP000199410"/>
    </source>
</evidence>
<name>A0A1H9FA04_9BACI</name>
<gene>
    <name evidence="2" type="ORF">SAMN02787113_01541</name>
</gene>
<sequence length="178" mass="20692">MMVKGQKVYLREISVNDSESIEKCFQNEEIMYMTGTRNLLTKEQIKEAIYRFKEDSTRYDFAICLVDNDQVIGDLVIMEVDLDNKKAMFRIALHGLEDCGRGLGSEAVQLAQKFTFEELCLNRLELQVYSHNSRGIKSYEKVGFKKEGVLRQALFMNNAFSDEIIMSILLEEYMKKLQ</sequence>
<reference evidence="2 3" key="1">
    <citation type="submission" date="2016-10" db="EMBL/GenBank/DDBJ databases">
        <authorList>
            <person name="Varghese N."/>
            <person name="Submissions S."/>
        </authorList>
    </citation>
    <scope>NUCLEOTIDE SEQUENCE [LARGE SCALE GENOMIC DNA]</scope>
    <source>
        <strain evidence="2 3">TC-13</strain>
    </source>
</reference>
<dbReference type="InterPro" id="IPR016181">
    <property type="entry name" value="Acyl_CoA_acyltransferase"/>
</dbReference>
<evidence type="ECO:0000313" key="2">
    <source>
        <dbReference type="EMBL" id="SEQ34766.1"/>
    </source>
</evidence>
<dbReference type="Pfam" id="PF13302">
    <property type="entry name" value="Acetyltransf_3"/>
    <property type="match status" value="1"/>
</dbReference>
<dbReference type="PROSITE" id="PS51186">
    <property type="entry name" value="GNAT"/>
    <property type="match status" value="1"/>
</dbReference>
<dbReference type="GO" id="GO:0016747">
    <property type="term" value="F:acyltransferase activity, transferring groups other than amino-acyl groups"/>
    <property type="evidence" value="ECO:0007669"/>
    <property type="project" value="InterPro"/>
</dbReference>
<dbReference type="Gene3D" id="3.40.630.30">
    <property type="match status" value="1"/>
</dbReference>
<dbReference type="InterPro" id="IPR000182">
    <property type="entry name" value="GNAT_dom"/>
</dbReference>
<evidence type="ECO:0000259" key="1">
    <source>
        <dbReference type="PROSITE" id="PS51186"/>
    </source>
</evidence>
<organism evidence="2 3">
    <name type="scientific">Lysinibacillus fusiformis</name>
    <dbReference type="NCBI Taxonomy" id="28031"/>
    <lineage>
        <taxon>Bacteria</taxon>
        <taxon>Bacillati</taxon>
        <taxon>Bacillota</taxon>
        <taxon>Bacilli</taxon>
        <taxon>Bacillales</taxon>
        <taxon>Bacillaceae</taxon>
        <taxon>Lysinibacillus</taxon>
    </lineage>
</organism>
<dbReference type="SUPFAM" id="SSF55729">
    <property type="entry name" value="Acyl-CoA N-acyltransferases (Nat)"/>
    <property type="match status" value="1"/>
</dbReference>
<comment type="caution">
    <text evidence="2">The sequence shown here is derived from an EMBL/GenBank/DDBJ whole genome shotgun (WGS) entry which is preliminary data.</text>
</comment>
<feature type="domain" description="N-acetyltransferase" evidence="1">
    <location>
        <begin position="8"/>
        <end position="171"/>
    </location>
</feature>
<accession>A0A1H9FA04</accession>
<protein>
    <submittedName>
        <fullName evidence="2">Protein N-acetyltransferase, RimJ/RimL family</fullName>
    </submittedName>
</protein>
<proteinExistence type="predicted"/>
<dbReference type="PANTHER" id="PTHR43415">
    <property type="entry name" value="SPERMIDINE N(1)-ACETYLTRANSFERASE"/>
    <property type="match status" value="1"/>
</dbReference>
<keyword evidence="2" id="KW-0808">Transferase</keyword>
<dbReference type="AlphaFoldDB" id="A0A1H9FA04"/>
<dbReference type="PANTHER" id="PTHR43415:SF3">
    <property type="entry name" value="GNAT-FAMILY ACETYLTRANSFERASE"/>
    <property type="match status" value="1"/>
</dbReference>
<dbReference type="EMBL" id="FOEL01000004">
    <property type="protein sequence ID" value="SEQ34766.1"/>
    <property type="molecule type" value="Genomic_DNA"/>
</dbReference>